<dbReference type="InterPro" id="IPR005123">
    <property type="entry name" value="Oxoglu/Fe-dep_dioxygenase_dom"/>
</dbReference>
<dbReference type="PANTHER" id="PTHR31212:SF4">
    <property type="entry name" value="ALPHA-KETOGLUTARATE-DEPENDENT DIOXYGENASE ALKB HOMOLOG 3"/>
    <property type="match status" value="1"/>
</dbReference>
<gene>
    <name evidence="3" type="ORF">Cvel_8914</name>
</gene>
<dbReference type="InterPro" id="IPR037151">
    <property type="entry name" value="AlkB-like_sf"/>
</dbReference>
<dbReference type="GO" id="GO:0006307">
    <property type="term" value="P:DNA alkylation repair"/>
    <property type="evidence" value="ECO:0007669"/>
    <property type="project" value="InterPro"/>
</dbReference>
<proteinExistence type="predicted"/>
<name>A0A0G4HVT0_9ALVE</name>
<dbReference type="PROSITE" id="PS51471">
    <property type="entry name" value="FE2OG_OXY"/>
    <property type="match status" value="1"/>
</dbReference>
<dbReference type="AlphaFoldDB" id="A0A0G4HVT0"/>
<dbReference type="Pfam" id="PF13532">
    <property type="entry name" value="2OG-FeII_Oxy_2"/>
    <property type="match status" value="1"/>
</dbReference>
<dbReference type="InterPro" id="IPR032854">
    <property type="entry name" value="ALKBH3"/>
</dbReference>
<dbReference type="EMBL" id="CDMZ01004085">
    <property type="protein sequence ID" value="CEM48585.1"/>
    <property type="molecule type" value="Genomic_DNA"/>
</dbReference>
<feature type="compositionally biased region" description="Basic and acidic residues" evidence="1">
    <location>
        <begin position="55"/>
        <end position="77"/>
    </location>
</feature>
<organism evidence="3">
    <name type="scientific">Chromera velia CCMP2878</name>
    <dbReference type="NCBI Taxonomy" id="1169474"/>
    <lineage>
        <taxon>Eukaryota</taxon>
        <taxon>Sar</taxon>
        <taxon>Alveolata</taxon>
        <taxon>Colpodellida</taxon>
        <taxon>Chromeraceae</taxon>
        <taxon>Chromera</taxon>
    </lineage>
</organism>
<evidence type="ECO:0000256" key="1">
    <source>
        <dbReference type="SAM" id="MobiDB-lite"/>
    </source>
</evidence>
<evidence type="ECO:0000259" key="2">
    <source>
        <dbReference type="PROSITE" id="PS51471"/>
    </source>
</evidence>
<dbReference type="SUPFAM" id="SSF51197">
    <property type="entry name" value="Clavaminate synthase-like"/>
    <property type="match status" value="1"/>
</dbReference>
<evidence type="ECO:0000313" key="3">
    <source>
        <dbReference type="EMBL" id="CEM48585.1"/>
    </source>
</evidence>
<dbReference type="VEuPathDB" id="CryptoDB:Cvel_8914"/>
<dbReference type="Gene3D" id="2.60.120.590">
    <property type="entry name" value="Alpha-ketoglutarate-dependent dioxygenase AlkB-like"/>
    <property type="match status" value="1"/>
</dbReference>
<accession>A0A0G4HVT0</accession>
<sequence>MRSLVSAEAAVALTFFRRAVYFISLSQTVSLSAFLGEMKGPRFRQTLLVPSTMKVLKENKPKTEKPSRKDSPPRNDAGKTAVTDASPDNPPHSVSLKRHFLGAGENEAWVDVGSLPEDLKIPSFERLWELHPKDLGEIVLYGKRIQTPRWVASYGRTYFFSGVKHDAFPLEDPFLKKLCAFASDHAGCDMNGVLVNWYQDGSHYIGWHSDDESSMVSGSPIYSFTFAEAGGRRDFVVRDKKKKEKVRTFELENNGLLIMGGSRFQSLFQHSVPKRAPSKCPGRRINVTIRAFKT</sequence>
<feature type="domain" description="Fe2OG dioxygenase" evidence="2">
    <location>
        <begin position="189"/>
        <end position="293"/>
    </location>
</feature>
<reference evidence="3" key="1">
    <citation type="submission" date="2014-11" db="EMBL/GenBank/DDBJ databases">
        <authorList>
            <person name="Otto D Thomas"/>
            <person name="Naeem Raeece"/>
        </authorList>
    </citation>
    <scope>NUCLEOTIDE SEQUENCE</scope>
</reference>
<feature type="region of interest" description="Disordered" evidence="1">
    <location>
        <begin position="54"/>
        <end position="93"/>
    </location>
</feature>
<dbReference type="PANTHER" id="PTHR31212">
    <property type="entry name" value="ALPHA-KETOGLUTARATE-DEPENDENT DIOXYGENASE ALKB HOMOLOG 3"/>
    <property type="match status" value="1"/>
</dbReference>
<dbReference type="InterPro" id="IPR027450">
    <property type="entry name" value="AlkB-like"/>
</dbReference>
<protein>
    <recommendedName>
        <fullName evidence="2">Fe2OG dioxygenase domain-containing protein</fullName>
    </recommendedName>
</protein>
<dbReference type="GO" id="GO:0051213">
    <property type="term" value="F:dioxygenase activity"/>
    <property type="evidence" value="ECO:0007669"/>
    <property type="project" value="InterPro"/>
</dbReference>